<dbReference type="Gene3D" id="1.10.510.10">
    <property type="entry name" value="Transferase(Phosphotransferase) domain 1"/>
    <property type="match status" value="1"/>
</dbReference>
<dbReference type="PROSITE" id="PS00107">
    <property type="entry name" value="PROTEIN_KINASE_ATP"/>
    <property type="match status" value="1"/>
</dbReference>
<evidence type="ECO:0000256" key="2">
    <source>
        <dbReference type="ARBA" id="ARBA00022527"/>
    </source>
</evidence>
<dbReference type="InterPro" id="IPR011009">
    <property type="entry name" value="Kinase-like_dom_sf"/>
</dbReference>
<name>A0A7I8VYX3_9ANNE</name>
<evidence type="ECO:0000256" key="3">
    <source>
        <dbReference type="ARBA" id="ARBA00022679"/>
    </source>
</evidence>
<dbReference type="Proteomes" id="UP000549394">
    <property type="component" value="Unassembled WGS sequence"/>
</dbReference>
<keyword evidence="6 9" id="KW-0067">ATP-binding</keyword>
<comment type="caution">
    <text evidence="13">The sequence shown here is derived from an EMBL/GenBank/DDBJ whole genome shotgun (WGS) entry which is preliminary data.</text>
</comment>
<dbReference type="GO" id="GO:0004674">
    <property type="term" value="F:protein serine/threonine kinase activity"/>
    <property type="evidence" value="ECO:0007669"/>
    <property type="project" value="UniProtKB-KW"/>
</dbReference>
<comment type="catalytic activity">
    <reaction evidence="7">
        <text>L-threonyl-[protein] + ATP = O-phospho-L-threonyl-[protein] + ADP + H(+)</text>
        <dbReference type="Rhea" id="RHEA:46608"/>
        <dbReference type="Rhea" id="RHEA-COMP:11060"/>
        <dbReference type="Rhea" id="RHEA-COMP:11605"/>
        <dbReference type="ChEBI" id="CHEBI:15378"/>
        <dbReference type="ChEBI" id="CHEBI:30013"/>
        <dbReference type="ChEBI" id="CHEBI:30616"/>
        <dbReference type="ChEBI" id="CHEBI:61977"/>
        <dbReference type="ChEBI" id="CHEBI:456216"/>
        <dbReference type="EC" id="2.7.11.1"/>
    </reaction>
</comment>
<keyword evidence="4 9" id="KW-0547">Nucleotide-binding</keyword>
<dbReference type="SMART" id="SM00220">
    <property type="entry name" value="S_TKc"/>
    <property type="match status" value="1"/>
</dbReference>
<dbReference type="InterPro" id="IPR000719">
    <property type="entry name" value="Prot_kinase_dom"/>
</dbReference>
<keyword evidence="3" id="KW-0808">Transferase</keyword>
<dbReference type="PANTHER" id="PTHR47167">
    <property type="entry name" value="SERINE/THREONINE-PROTEIN KINASE TAO1-LIKE PROTEIN"/>
    <property type="match status" value="1"/>
</dbReference>
<dbReference type="PROSITE" id="PS50011">
    <property type="entry name" value="PROTEIN_KINASE_DOM"/>
    <property type="match status" value="1"/>
</dbReference>
<dbReference type="OrthoDB" id="10016527at2759"/>
<evidence type="ECO:0000313" key="13">
    <source>
        <dbReference type="EMBL" id="CAD5120986.1"/>
    </source>
</evidence>
<keyword evidence="14" id="KW-1185">Reference proteome</keyword>
<organism evidence="13 14">
    <name type="scientific">Dimorphilus gyrociliatus</name>
    <dbReference type="NCBI Taxonomy" id="2664684"/>
    <lineage>
        <taxon>Eukaryota</taxon>
        <taxon>Metazoa</taxon>
        <taxon>Spiralia</taxon>
        <taxon>Lophotrochozoa</taxon>
        <taxon>Annelida</taxon>
        <taxon>Polychaeta</taxon>
        <taxon>Polychaeta incertae sedis</taxon>
        <taxon>Dinophilidae</taxon>
        <taxon>Dimorphilus</taxon>
    </lineage>
</organism>
<gene>
    <name evidence="13" type="ORF">DGYR_LOCUS8991</name>
</gene>
<proteinExistence type="predicted"/>
<protein>
    <recommendedName>
        <fullName evidence="1">non-specific serine/threonine protein kinase</fullName>
        <ecNumber evidence="1">2.7.11.1</ecNumber>
    </recommendedName>
</protein>
<comment type="catalytic activity">
    <reaction evidence="8">
        <text>L-seryl-[protein] + ATP = O-phospho-L-seryl-[protein] + ADP + H(+)</text>
        <dbReference type="Rhea" id="RHEA:17989"/>
        <dbReference type="Rhea" id="RHEA-COMP:9863"/>
        <dbReference type="Rhea" id="RHEA-COMP:11604"/>
        <dbReference type="ChEBI" id="CHEBI:15378"/>
        <dbReference type="ChEBI" id="CHEBI:29999"/>
        <dbReference type="ChEBI" id="CHEBI:30616"/>
        <dbReference type="ChEBI" id="CHEBI:83421"/>
        <dbReference type="ChEBI" id="CHEBI:456216"/>
        <dbReference type="EC" id="2.7.11.1"/>
    </reaction>
</comment>
<dbReference type="SUPFAM" id="SSF56112">
    <property type="entry name" value="Protein kinase-like (PK-like)"/>
    <property type="match status" value="1"/>
</dbReference>
<dbReference type="AlphaFoldDB" id="A0A7I8VYX3"/>
<dbReference type="Gene3D" id="3.30.200.20">
    <property type="entry name" value="Phosphorylase Kinase, domain 1"/>
    <property type="match status" value="1"/>
</dbReference>
<feature type="coiled-coil region" evidence="10">
    <location>
        <begin position="742"/>
        <end position="795"/>
    </location>
</feature>
<feature type="region of interest" description="Disordered" evidence="11">
    <location>
        <begin position="321"/>
        <end position="356"/>
    </location>
</feature>
<feature type="binding site" evidence="9">
    <location>
        <position position="54"/>
    </location>
    <ligand>
        <name>ATP</name>
        <dbReference type="ChEBI" id="CHEBI:30616"/>
    </ligand>
</feature>
<dbReference type="FunFam" id="1.10.510.10:FF:000877">
    <property type="entry name" value="TAO kinase 2"/>
    <property type="match status" value="1"/>
</dbReference>
<evidence type="ECO:0000256" key="6">
    <source>
        <dbReference type="ARBA" id="ARBA00022840"/>
    </source>
</evidence>
<feature type="domain" description="Protein kinase" evidence="12">
    <location>
        <begin position="25"/>
        <end position="281"/>
    </location>
</feature>
<keyword evidence="2" id="KW-0723">Serine/threonine-protein kinase</keyword>
<evidence type="ECO:0000256" key="9">
    <source>
        <dbReference type="PROSITE-ProRule" id="PRU10141"/>
    </source>
</evidence>
<accession>A0A7I8VYX3</accession>
<dbReference type="InterPro" id="IPR017441">
    <property type="entry name" value="Protein_kinase_ATP_BS"/>
</dbReference>
<evidence type="ECO:0000256" key="7">
    <source>
        <dbReference type="ARBA" id="ARBA00047899"/>
    </source>
</evidence>
<evidence type="ECO:0000256" key="8">
    <source>
        <dbReference type="ARBA" id="ARBA00048679"/>
    </source>
</evidence>
<dbReference type="EC" id="2.7.11.1" evidence="1"/>
<feature type="compositionally biased region" description="Low complexity" evidence="11">
    <location>
        <begin position="342"/>
        <end position="355"/>
    </location>
</feature>
<sequence>MPKVGNNAKEITKGLFLNEDPEKLFTDLREIGHGSFGAVYFARKASTKEVFALKKMVVTGKQAEERFEDIKKEVKILKCLKHDNIVKFECCYLRDHVVWLAMEYCLGSAFDILEVHKKSLQEDEIRAICAGALNALVYLHFELGAIHRDVKAGNVLLAVGGVVKLADFGSASLVNRASSFIGTPYWMAPEVITSMDEMLYDCKADVWSLGITCIELAEKKPPLFHMNSMAAMYHIAQSDSPKLCEARSKWSEGFNGFVESCLIKDATNRPTSKELLNDPFISDRRDSDSVVLMQLIERTKEAVRQLDQHYRMRKILINDHASEELEPNPGRIDGEGDVTIDSTSSNSNSLTSRTSIQSSDYINHEEAKPPAGSCEVPNDMSFHQGADRANDSALENFQTIKPRKMVVQEHRQHDANGAQEQMRGYKNMRKQQHKEQKQLENKQMAEMSDFKSKLDKEMEQLNSTFTKFFDKLLQKQQHDREKMQKAAQQRERKLYKQIQSKHESEMKEFKTILQKNYKAKKEAIRKSLTGSSTPKKEKEQQMVRQKEELVADMNVKENYESGQKEHFLKTQMKICQRKQLLRLHQLELRQLEIRIEKRSNHISEKHQMCTKQHESTQEFEFWHMSHLHRLKEDHIRTLHRTEKENQEQYNSNALKEMHKRHHQEKKNHPSLVRKREMEIMKLKKNAIQTIEQQYKVLKMQRVAKTNSKPEQKELITRLAEDQKHKNHEVEGQYIKSIQDMKTSEERKLNDNIEREARELTQKLNQELELLQAYQGNRLEQMQRQHKLERKQLEEKVSVRRILLEEKLDEEIMAFDAQRRQSSRDLHERQGRELNEFDQKVVDCGLDINKIAEESLIIHEDGVDMDELSIQGSMMSLSSSLPSLQSASAPSPTLQYHLHHGNDN</sequence>
<keyword evidence="10" id="KW-0175">Coiled coil</keyword>
<evidence type="ECO:0000259" key="12">
    <source>
        <dbReference type="PROSITE" id="PS50011"/>
    </source>
</evidence>
<evidence type="ECO:0000256" key="1">
    <source>
        <dbReference type="ARBA" id="ARBA00012513"/>
    </source>
</evidence>
<dbReference type="GO" id="GO:0005524">
    <property type="term" value="F:ATP binding"/>
    <property type="evidence" value="ECO:0007669"/>
    <property type="project" value="UniProtKB-UniRule"/>
</dbReference>
<evidence type="ECO:0000256" key="5">
    <source>
        <dbReference type="ARBA" id="ARBA00022777"/>
    </source>
</evidence>
<evidence type="ECO:0000256" key="4">
    <source>
        <dbReference type="ARBA" id="ARBA00022741"/>
    </source>
</evidence>
<dbReference type="InterPro" id="IPR051234">
    <property type="entry name" value="TAO_STE20_kinase"/>
</dbReference>
<dbReference type="PANTHER" id="PTHR47167:SF4">
    <property type="entry name" value="SERINE_THREONINE-PROTEIN KINASE TAO"/>
    <property type="match status" value="1"/>
</dbReference>
<feature type="region of interest" description="Disordered" evidence="11">
    <location>
        <begin position="879"/>
        <end position="903"/>
    </location>
</feature>
<feature type="compositionally biased region" description="Low complexity" evidence="11">
    <location>
        <begin position="879"/>
        <end position="890"/>
    </location>
</feature>
<dbReference type="EMBL" id="CAJFCJ010000013">
    <property type="protein sequence ID" value="CAD5120986.1"/>
    <property type="molecule type" value="Genomic_DNA"/>
</dbReference>
<dbReference type="Pfam" id="PF00069">
    <property type="entry name" value="Pkinase"/>
    <property type="match status" value="1"/>
</dbReference>
<evidence type="ECO:0000256" key="11">
    <source>
        <dbReference type="SAM" id="MobiDB-lite"/>
    </source>
</evidence>
<evidence type="ECO:0000256" key="10">
    <source>
        <dbReference type="SAM" id="Coils"/>
    </source>
</evidence>
<evidence type="ECO:0000313" key="14">
    <source>
        <dbReference type="Proteomes" id="UP000549394"/>
    </source>
</evidence>
<keyword evidence="5" id="KW-0418">Kinase</keyword>
<dbReference type="GO" id="GO:0005737">
    <property type="term" value="C:cytoplasm"/>
    <property type="evidence" value="ECO:0007669"/>
    <property type="project" value="TreeGrafter"/>
</dbReference>
<reference evidence="13 14" key="1">
    <citation type="submission" date="2020-08" db="EMBL/GenBank/DDBJ databases">
        <authorList>
            <person name="Hejnol A."/>
        </authorList>
    </citation>
    <scope>NUCLEOTIDE SEQUENCE [LARGE SCALE GENOMIC DNA]</scope>
</reference>